<dbReference type="OrthoDB" id="6152807at2759"/>
<feature type="region of interest" description="Disordered" evidence="1">
    <location>
        <begin position="1"/>
        <end position="30"/>
    </location>
</feature>
<dbReference type="InterPro" id="IPR005135">
    <property type="entry name" value="Endo/exonuclease/phosphatase"/>
</dbReference>
<gene>
    <name evidence="3" type="ORF">ANCDUO_12461</name>
</gene>
<evidence type="ECO:0000313" key="3">
    <source>
        <dbReference type="EMBL" id="KIH57349.1"/>
    </source>
</evidence>
<keyword evidence="3" id="KW-0540">Nuclease</keyword>
<keyword evidence="3" id="KW-0269">Exonuclease</keyword>
<evidence type="ECO:0000259" key="2">
    <source>
        <dbReference type="Pfam" id="PF14529"/>
    </source>
</evidence>
<keyword evidence="3" id="KW-0255">Endonuclease</keyword>
<keyword evidence="3" id="KW-0378">Hydrolase</keyword>
<name>A0A0C2GEP5_9BILA</name>
<dbReference type="PANTHER" id="PTHR33395:SF22">
    <property type="entry name" value="REVERSE TRANSCRIPTASE DOMAIN-CONTAINING PROTEIN"/>
    <property type="match status" value="1"/>
</dbReference>
<feature type="region of interest" description="Disordered" evidence="1">
    <location>
        <begin position="95"/>
        <end position="116"/>
    </location>
</feature>
<dbReference type="PANTHER" id="PTHR33395">
    <property type="entry name" value="TRANSCRIPTASE, PUTATIVE-RELATED-RELATED"/>
    <property type="match status" value="1"/>
</dbReference>
<reference evidence="3 4" key="1">
    <citation type="submission" date="2013-12" db="EMBL/GenBank/DDBJ databases">
        <title>Draft genome of the parsitic nematode Ancylostoma duodenale.</title>
        <authorList>
            <person name="Mitreva M."/>
        </authorList>
    </citation>
    <scope>NUCLEOTIDE SEQUENCE [LARGE SCALE GENOMIC DNA]</scope>
    <source>
        <strain evidence="3 4">Zhejiang</strain>
    </source>
</reference>
<feature type="domain" description="Endonuclease/exonuclease/phosphatase" evidence="2">
    <location>
        <begin position="231"/>
        <end position="342"/>
    </location>
</feature>
<feature type="compositionally biased region" description="Basic and acidic residues" evidence="1">
    <location>
        <begin position="21"/>
        <end position="30"/>
    </location>
</feature>
<dbReference type="GO" id="GO:0007508">
    <property type="term" value="P:larval heart development"/>
    <property type="evidence" value="ECO:0007669"/>
    <property type="project" value="TreeGrafter"/>
</dbReference>
<dbReference type="InterPro" id="IPR036691">
    <property type="entry name" value="Endo/exonu/phosph_ase_sf"/>
</dbReference>
<proteinExistence type="predicted"/>
<dbReference type="GO" id="GO:0031012">
    <property type="term" value="C:extracellular matrix"/>
    <property type="evidence" value="ECO:0007669"/>
    <property type="project" value="TreeGrafter"/>
</dbReference>
<accession>A0A0C2GEP5</accession>
<evidence type="ECO:0000313" key="4">
    <source>
        <dbReference type="Proteomes" id="UP000054047"/>
    </source>
</evidence>
<organism evidence="3 4">
    <name type="scientific">Ancylostoma duodenale</name>
    <dbReference type="NCBI Taxonomy" id="51022"/>
    <lineage>
        <taxon>Eukaryota</taxon>
        <taxon>Metazoa</taxon>
        <taxon>Ecdysozoa</taxon>
        <taxon>Nematoda</taxon>
        <taxon>Chromadorea</taxon>
        <taxon>Rhabditida</taxon>
        <taxon>Rhabditina</taxon>
        <taxon>Rhabditomorpha</taxon>
        <taxon>Strongyloidea</taxon>
        <taxon>Ancylostomatidae</taxon>
        <taxon>Ancylostomatinae</taxon>
        <taxon>Ancylostoma</taxon>
    </lineage>
</organism>
<feature type="compositionally biased region" description="Low complexity" evidence="1">
    <location>
        <begin position="95"/>
        <end position="115"/>
    </location>
</feature>
<protein>
    <submittedName>
        <fullName evidence="3">Endonuclease/exonuclease/phosphatase family protein</fullName>
    </submittedName>
</protein>
<evidence type="ECO:0000256" key="1">
    <source>
        <dbReference type="SAM" id="MobiDB-lite"/>
    </source>
</evidence>
<feature type="non-terminal residue" evidence="3">
    <location>
        <position position="602"/>
    </location>
</feature>
<dbReference type="Proteomes" id="UP000054047">
    <property type="component" value="Unassembled WGS sequence"/>
</dbReference>
<dbReference type="GO" id="GO:0004519">
    <property type="term" value="F:endonuclease activity"/>
    <property type="evidence" value="ECO:0007669"/>
    <property type="project" value="UniProtKB-KW"/>
</dbReference>
<dbReference type="GO" id="GO:0004527">
    <property type="term" value="F:exonuclease activity"/>
    <property type="evidence" value="ECO:0007669"/>
    <property type="project" value="UniProtKB-KW"/>
</dbReference>
<dbReference type="EMBL" id="KN734475">
    <property type="protein sequence ID" value="KIH57349.1"/>
    <property type="molecule type" value="Genomic_DNA"/>
</dbReference>
<dbReference type="SUPFAM" id="SSF56219">
    <property type="entry name" value="DNase I-like"/>
    <property type="match status" value="1"/>
</dbReference>
<keyword evidence="4" id="KW-1185">Reference proteome</keyword>
<dbReference type="Gene3D" id="3.60.10.10">
    <property type="entry name" value="Endonuclease/exonuclease/phosphatase"/>
    <property type="match status" value="1"/>
</dbReference>
<dbReference type="GO" id="GO:0061343">
    <property type="term" value="P:cell adhesion involved in heart morphogenesis"/>
    <property type="evidence" value="ECO:0007669"/>
    <property type="project" value="TreeGrafter"/>
</dbReference>
<sequence>MNTPLRSSSVPAFNRNKRRHVDSGSPEKPDVLAQLLGQSSQQDMPAYVRVILEALMETREQMTTIKKWCEKVSEENTQLKSENSDLKKLIQQKESQLNSLAPPPSSQSSQPSQNSVDPFFLQHEFERQRSIVISGLPESNSYSSTERAYHDLQCVNSILNHLQIECVPSASLLGTTGTHYDCFRADRSSKKGGGVAFLVKHPHSSKTVFEESVNDAYEILACDVLLNHLEIRIIGVYRAPSCSVQNSHQLIKVISDLCSCQNSCVLAGDFNLPLIEWTQPNRCKDTIALKFIDAFDNHGLIQVVSFPTRGSSCLDILLCNNISLITSVKSGPPIGTSDHCTINFSLSLMKPRDKITWCRDFRKADFNGMRNYLRSIDWLGSFNTVNDFNDKYELFLGILHHAMDLFVPFKVRSTAKQRLPTYLHSMANFRDHLWNLAVHQGSASGWSNYHQFSKKFFKKLDRYNAYMEKTLLDKGGVKAFYKLLNTRLSDKPRIGTLTDSQSNRAVIDPDKAEMLANYFERTYSVSQFNDSFLLHSVEFPRDSAGPWCYKRDIVEILSSWTSSANINPDDIPYIVLKNCIYEVAGPLEFLINLSIMRSEVPI</sequence>
<feature type="compositionally biased region" description="Polar residues" evidence="1">
    <location>
        <begin position="1"/>
        <end position="11"/>
    </location>
</feature>
<dbReference type="AlphaFoldDB" id="A0A0C2GEP5"/>
<dbReference type="Pfam" id="PF14529">
    <property type="entry name" value="Exo_endo_phos_2"/>
    <property type="match status" value="1"/>
</dbReference>